<dbReference type="GO" id="GO:0035312">
    <property type="term" value="F:5'-3' DNA exonuclease activity"/>
    <property type="evidence" value="ECO:0007669"/>
    <property type="project" value="TreeGrafter"/>
</dbReference>
<dbReference type="Proteomes" id="UP000004931">
    <property type="component" value="Unassembled WGS sequence"/>
</dbReference>
<dbReference type="AlphaFoldDB" id="A0YDS7"/>
<gene>
    <name evidence="1" type="ORF">GP2143_10202</name>
</gene>
<sequence>MAITDHDTIDGYLRVKQHWQDPAMKLVAGVELSCVWSGRLIHIVGLNMNVDSGQLLEGLQQQQQAREQRAHLIGQKLDKYGFKGGYDFAAELAGESQIGRPHFAQFLVERGHVRSEQEAFKRYLGAGKPGDIKLTWPQLAKVVQWIIESGGVAVLAHPLHYKMTATKLKALVADFKSAGGSSLEVISGKQAADRTQFLTQVALQFELSGSVGSDFHRPGMPWRELGQVGRLPKACPPVWSAFVEGVL</sequence>
<name>A0YDS7_9GAMM</name>
<keyword evidence="2" id="KW-1185">Reference proteome</keyword>
<dbReference type="EMBL" id="AAVT01000005">
    <property type="protein sequence ID" value="EAW30961.1"/>
    <property type="molecule type" value="Genomic_DNA"/>
</dbReference>
<evidence type="ECO:0000313" key="1">
    <source>
        <dbReference type="EMBL" id="EAW30961.1"/>
    </source>
</evidence>
<dbReference type="InterPro" id="IPR016195">
    <property type="entry name" value="Pol/histidinol_Pase-like"/>
</dbReference>
<dbReference type="eggNOG" id="COG0613">
    <property type="taxonomic scope" value="Bacteria"/>
</dbReference>
<dbReference type="Gene3D" id="1.10.150.650">
    <property type="match status" value="1"/>
</dbReference>
<dbReference type="InterPro" id="IPR052018">
    <property type="entry name" value="PHP_domain"/>
</dbReference>
<dbReference type="GO" id="GO:0004534">
    <property type="term" value="F:5'-3' RNA exonuclease activity"/>
    <property type="evidence" value="ECO:0007669"/>
    <property type="project" value="TreeGrafter"/>
</dbReference>
<comment type="caution">
    <text evidence="1">The sequence shown here is derived from an EMBL/GenBank/DDBJ whole genome shotgun (WGS) entry which is preliminary data.</text>
</comment>
<proteinExistence type="predicted"/>
<dbReference type="SUPFAM" id="SSF89550">
    <property type="entry name" value="PHP domain-like"/>
    <property type="match status" value="1"/>
</dbReference>
<dbReference type="STRING" id="247633.GP2143_10202"/>
<evidence type="ECO:0000313" key="2">
    <source>
        <dbReference type="Proteomes" id="UP000004931"/>
    </source>
</evidence>
<dbReference type="Gene3D" id="3.20.20.140">
    <property type="entry name" value="Metal-dependent hydrolases"/>
    <property type="match status" value="1"/>
</dbReference>
<reference evidence="1 2" key="1">
    <citation type="journal article" date="2010" name="J. Bacteriol.">
        <title>Genome sequence of the oligotrophic marine Gammaproteobacterium HTCC2143, isolated from the Oregon Coast.</title>
        <authorList>
            <person name="Oh H.M."/>
            <person name="Kang I."/>
            <person name="Ferriera S."/>
            <person name="Giovannoni S.J."/>
            <person name="Cho J.C."/>
        </authorList>
    </citation>
    <scope>NUCLEOTIDE SEQUENCE [LARGE SCALE GENOMIC DNA]</scope>
    <source>
        <strain evidence="1 2">HTCC2143</strain>
    </source>
</reference>
<dbReference type="PANTHER" id="PTHR42924:SF3">
    <property type="entry name" value="POLYMERASE_HISTIDINOL PHOSPHATASE N-TERMINAL DOMAIN-CONTAINING PROTEIN"/>
    <property type="match status" value="1"/>
</dbReference>
<protein>
    <submittedName>
        <fullName evidence="1">Metal-dependent phosphoesterase (PHP family) protein</fullName>
    </submittedName>
</protein>
<organism evidence="1 2">
    <name type="scientific">marine gamma proteobacterium HTCC2143</name>
    <dbReference type="NCBI Taxonomy" id="247633"/>
    <lineage>
        <taxon>Bacteria</taxon>
        <taxon>Pseudomonadati</taxon>
        <taxon>Pseudomonadota</taxon>
        <taxon>Gammaproteobacteria</taxon>
        <taxon>Cellvibrionales</taxon>
        <taxon>Spongiibacteraceae</taxon>
        <taxon>BD1-7 clade</taxon>
    </lineage>
</organism>
<accession>A0YDS7</accession>
<dbReference type="PANTHER" id="PTHR42924">
    <property type="entry name" value="EXONUCLEASE"/>
    <property type="match status" value="1"/>
</dbReference>